<sequence length="194" mass="20331">MASFDLIFCVSNIYAGHGAGTVVIGKELIAVGGLAVDIRNSRAVGIEDAVETCDAHACQLGIVADIAVPGPHQIAQLRQRTGGAGGGVVHIFKAEQSNYLLQQSFAAVRHRAGGNTRSQPVGIASGCKLLKRIQIATIAEFNVIGFIRRIGRHQEVGVLGGVCIQTFQDGEAGHNHLPLRIQGAGAHIAIGMRE</sequence>
<dbReference type="EMBL" id="VSSQ01039479">
    <property type="protein sequence ID" value="MPM92547.1"/>
    <property type="molecule type" value="Genomic_DNA"/>
</dbReference>
<evidence type="ECO:0000313" key="1">
    <source>
        <dbReference type="EMBL" id="MPM92547.1"/>
    </source>
</evidence>
<gene>
    <name evidence="1" type="ORF">SDC9_139682</name>
</gene>
<comment type="caution">
    <text evidence="1">The sequence shown here is derived from an EMBL/GenBank/DDBJ whole genome shotgun (WGS) entry which is preliminary data.</text>
</comment>
<dbReference type="AlphaFoldDB" id="A0A645DT60"/>
<proteinExistence type="predicted"/>
<reference evidence="1" key="1">
    <citation type="submission" date="2019-08" db="EMBL/GenBank/DDBJ databases">
        <authorList>
            <person name="Kucharzyk K."/>
            <person name="Murdoch R.W."/>
            <person name="Higgins S."/>
            <person name="Loffler F."/>
        </authorList>
    </citation>
    <scope>NUCLEOTIDE SEQUENCE</scope>
</reference>
<organism evidence="1">
    <name type="scientific">bioreactor metagenome</name>
    <dbReference type="NCBI Taxonomy" id="1076179"/>
    <lineage>
        <taxon>unclassified sequences</taxon>
        <taxon>metagenomes</taxon>
        <taxon>ecological metagenomes</taxon>
    </lineage>
</organism>
<name>A0A645DT60_9ZZZZ</name>
<accession>A0A645DT60</accession>
<protein>
    <submittedName>
        <fullName evidence="1">Uncharacterized protein</fullName>
    </submittedName>
</protein>